<dbReference type="InterPro" id="IPR029058">
    <property type="entry name" value="AB_hydrolase_fold"/>
</dbReference>
<dbReference type="Pfam" id="PF06821">
    <property type="entry name" value="Ser_hydrolase"/>
    <property type="match status" value="1"/>
</dbReference>
<reference evidence="1 2" key="1">
    <citation type="submission" date="2018-04" db="EMBL/GenBank/DDBJ databases">
        <title>Massilia violaceinigra sp. nov., a novel purple-pigmented bacterium isolated from Tianshan glacier, Xinjiang, China.</title>
        <authorList>
            <person name="Wang H."/>
        </authorList>
    </citation>
    <scope>NUCLEOTIDE SEQUENCE [LARGE SCALE GENOMIC DNA]</scope>
    <source>
        <strain evidence="1 2">B448-2</strain>
    </source>
</reference>
<dbReference type="Gene3D" id="3.40.50.1820">
    <property type="entry name" value="alpha/beta hydrolase"/>
    <property type="match status" value="1"/>
</dbReference>
<accession>A0A2U2I5I4</accession>
<protein>
    <submittedName>
        <fullName evidence="1">Alpha/beta hydrolase</fullName>
    </submittedName>
</protein>
<evidence type="ECO:0000313" key="1">
    <source>
        <dbReference type="EMBL" id="PWF55017.1"/>
    </source>
</evidence>
<organism evidence="1 2">
    <name type="scientific">Massilia glaciei</name>
    <dbReference type="NCBI Taxonomy" id="1524097"/>
    <lineage>
        <taxon>Bacteria</taxon>
        <taxon>Pseudomonadati</taxon>
        <taxon>Pseudomonadota</taxon>
        <taxon>Betaproteobacteria</taxon>
        <taxon>Burkholderiales</taxon>
        <taxon>Oxalobacteraceae</taxon>
        <taxon>Telluria group</taxon>
        <taxon>Massilia</taxon>
    </lineage>
</organism>
<dbReference type="RefSeq" id="WP_106756166.1">
    <property type="nucleotide sequence ID" value="NZ_PXWF02000050.1"/>
</dbReference>
<dbReference type="InterPro" id="IPR010662">
    <property type="entry name" value="RBBP9/YdeN"/>
</dbReference>
<dbReference type="Proteomes" id="UP000241421">
    <property type="component" value="Unassembled WGS sequence"/>
</dbReference>
<keyword evidence="2" id="KW-1185">Reference proteome</keyword>
<gene>
    <name evidence="1" type="ORF">C7C56_003810</name>
</gene>
<proteinExistence type="predicted"/>
<dbReference type="SUPFAM" id="SSF53474">
    <property type="entry name" value="alpha/beta-Hydrolases"/>
    <property type="match status" value="1"/>
</dbReference>
<name>A0A2U2I5I4_9BURK</name>
<dbReference type="OrthoDB" id="9804993at2"/>
<evidence type="ECO:0000313" key="2">
    <source>
        <dbReference type="Proteomes" id="UP000241421"/>
    </source>
</evidence>
<comment type="caution">
    <text evidence="1">The sequence shown here is derived from an EMBL/GenBank/DDBJ whole genome shotgun (WGS) entry which is preliminary data.</text>
</comment>
<dbReference type="AlphaFoldDB" id="A0A2U2I5I4"/>
<keyword evidence="1" id="KW-0378">Hydrolase</keyword>
<sequence length="183" mass="19891">MECEVLILAGLWNSGPEHWQTQWERRHPDWTRVPHRDWNNPECREWVAELDAAIAACEGPPVLVAHSLGCVLAAQWARSGSSLKVAGAFLVAPSDVEAASYPIDTNGFAPVPMEALPFASVVVASADDPYVSVERARAFAKAWGSRFEEIGDAGHVNEASGHGAWAQGEQLLMAFCREIGVEK</sequence>
<dbReference type="GO" id="GO:0016787">
    <property type="term" value="F:hydrolase activity"/>
    <property type="evidence" value="ECO:0007669"/>
    <property type="project" value="UniProtKB-KW"/>
</dbReference>
<dbReference type="EMBL" id="PXWF02000050">
    <property type="protein sequence ID" value="PWF55017.1"/>
    <property type="molecule type" value="Genomic_DNA"/>
</dbReference>